<dbReference type="Gene3D" id="3.20.20.370">
    <property type="entry name" value="Glycoside hydrolase/deacetylase"/>
    <property type="match status" value="1"/>
</dbReference>
<proteinExistence type="predicted"/>
<dbReference type="PANTHER" id="PTHR34216">
    <property type="match status" value="1"/>
</dbReference>
<evidence type="ECO:0000256" key="1">
    <source>
        <dbReference type="ARBA" id="ARBA00022729"/>
    </source>
</evidence>
<dbReference type="InterPro" id="IPR051398">
    <property type="entry name" value="Polysacch_Deacetylase"/>
</dbReference>
<dbReference type="GO" id="GO:0005975">
    <property type="term" value="P:carbohydrate metabolic process"/>
    <property type="evidence" value="ECO:0007669"/>
    <property type="project" value="InterPro"/>
</dbReference>
<dbReference type="RefSeq" id="WP_146786873.1">
    <property type="nucleotide sequence ID" value="NZ_BAABIO010000001.1"/>
</dbReference>
<dbReference type="SUPFAM" id="SSF88713">
    <property type="entry name" value="Glycoside hydrolase/deacetylase"/>
    <property type="match status" value="1"/>
</dbReference>
<dbReference type="InterPro" id="IPR011330">
    <property type="entry name" value="Glyco_hydro/deAcase_b/a-brl"/>
</dbReference>
<keyword evidence="1 2" id="KW-0732">Signal</keyword>
<feature type="domain" description="NodB homology" evidence="3">
    <location>
        <begin position="32"/>
        <end position="147"/>
    </location>
</feature>
<dbReference type="Proteomes" id="UP000321204">
    <property type="component" value="Chromosome"/>
</dbReference>
<feature type="signal peptide" evidence="2">
    <location>
        <begin position="1"/>
        <end position="20"/>
    </location>
</feature>
<dbReference type="GO" id="GO:0016810">
    <property type="term" value="F:hydrolase activity, acting on carbon-nitrogen (but not peptide) bonds"/>
    <property type="evidence" value="ECO:0007669"/>
    <property type="project" value="InterPro"/>
</dbReference>
<dbReference type="Pfam" id="PF01522">
    <property type="entry name" value="Polysacc_deac_1"/>
    <property type="match status" value="1"/>
</dbReference>
<dbReference type="KEGG" id="fgg:FSB75_10735"/>
<organism evidence="4 5">
    <name type="scientific">Flavisolibacter ginsenosidimutans</name>
    <dbReference type="NCBI Taxonomy" id="661481"/>
    <lineage>
        <taxon>Bacteria</taxon>
        <taxon>Pseudomonadati</taxon>
        <taxon>Bacteroidota</taxon>
        <taxon>Chitinophagia</taxon>
        <taxon>Chitinophagales</taxon>
        <taxon>Chitinophagaceae</taxon>
        <taxon>Flavisolibacter</taxon>
    </lineage>
</organism>
<evidence type="ECO:0000313" key="5">
    <source>
        <dbReference type="Proteomes" id="UP000321204"/>
    </source>
</evidence>
<gene>
    <name evidence="4" type="ORF">FSB75_10735</name>
</gene>
<reference evidence="4 5" key="1">
    <citation type="journal article" date="2015" name="Int. J. Syst. Evol. Microbiol.">
        <title>Flavisolibacter ginsenosidimutans sp. nov., with ginsenoside-converting activity isolated from soil used for cultivating ginseng.</title>
        <authorList>
            <person name="Zhao Y."/>
            <person name="Liu Q."/>
            <person name="Kang M.S."/>
            <person name="Jin F."/>
            <person name="Yu H."/>
            <person name="Im W.T."/>
        </authorList>
    </citation>
    <scope>NUCLEOTIDE SEQUENCE [LARGE SCALE GENOMIC DNA]</scope>
    <source>
        <strain evidence="4 5">Gsoil 636</strain>
    </source>
</reference>
<dbReference type="EMBL" id="CP042433">
    <property type="protein sequence ID" value="QEC56346.1"/>
    <property type="molecule type" value="Genomic_DNA"/>
</dbReference>
<dbReference type="InterPro" id="IPR002509">
    <property type="entry name" value="NODB_dom"/>
</dbReference>
<accession>A0A5B8UIX8</accession>
<keyword evidence="5" id="KW-1185">Reference proteome</keyword>
<evidence type="ECO:0000259" key="3">
    <source>
        <dbReference type="Pfam" id="PF01522"/>
    </source>
</evidence>
<dbReference type="CDD" id="cd10967">
    <property type="entry name" value="CE4_GLA_like_6s"/>
    <property type="match status" value="1"/>
</dbReference>
<feature type="chain" id="PRO_5022733418" evidence="2">
    <location>
        <begin position="21"/>
        <end position="270"/>
    </location>
</feature>
<evidence type="ECO:0000313" key="4">
    <source>
        <dbReference type="EMBL" id="QEC56346.1"/>
    </source>
</evidence>
<sequence>MKKIASTLSVFLFASMLVRSQTQTSWNGKSCAVVLTYDDGLNVDLTNVVPALDSVGLKGTFYISDYFNGLNAQIPGWRKAAIKGHELANHTVWHACEGGRAGREFVKEYDLRFYTVKRMVDETRAMNNILKAIDGKNERTFAYPCGDEKIHDTAYIDYLKNDVIAARGVRPEMLTVDRVNLYDIGCYMINGQSGEQLIELAKEAMQKHALLVFLFHGVGGEHALNVSLTAHHQLLQFLKNNQKNIWVAPMLDVAKYIKSHQPQKSSHEKI</sequence>
<protein>
    <submittedName>
        <fullName evidence="4">Polysaccharide deacetylase family protein</fullName>
    </submittedName>
</protein>
<dbReference type="PANTHER" id="PTHR34216:SF11">
    <property type="entry name" value="CHITOOLIGOSACCHARIDE DEACETYLASE"/>
    <property type="match status" value="1"/>
</dbReference>
<dbReference type="OrthoDB" id="9806342at2"/>
<name>A0A5B8UIX8_9BACT</name>
<dbReference type="AlphaFoldDB" id="A0A5B8UIX8"/>
<evidence type="ECO:0000256" key="2">
    <source>
        <dbReference type="SAM" id="SignalP"/>
    </source>
</evidence>